<evidence type="ECO:0000256" key="1">
    <source>
        <dbReference type="SAM" id="MobiDB-lite"/>
    </source>
</evidence>
<dbReference type="STRING" id="44576.SAMN05421881_108611"/>
<evidence type="ECO:0000313" key="3">
    <source>
        <dbReference type="Proteomes" id="UP000198640"/>
    </source>
</evidence>
<dbReference type="EMBL" id="FNOY01000086">
    <property type="protein sequence ID" value="SDY95216.1"/>
    <property type="molecule type" value="Genomic_DNA"/>
</dbReference>
<dbReference type="RefSeq" id="WP_090415734.1">
    <property type="nucleotide sequence ID" value="NZ_FNOY01000086.1"/>
</dbReference>
<sequence>MSNEPNRQRPLERPVGLQPDTTSNAGLMRSVADLAPWSHHRMATELLRAGADEIDSLLQLNEELRGICGLMRVDNEYAHRLAVMLECALLDRKGAWDDGHALLDEYRAANRAAGWEVATNIHGEFATETTLQPNT</sequence>
<name>A0A1H3P276_9PROT</name>
<dbReference type="AlphaFoldDB" id="A0A1H3P276"/>
<accession>A0A1H3P276</accession>
<protein>
    <submittedName>
        <fullName evidence="2">Uncharacterized protein</fullName>
    </submittedName>
</protein>
<organism evidence="2 3">
    <name type="scientific">Nitrosomonas halophila</name>
    <dbReference type="NCBI Taxonomy" id="44576"/>
    <lineage>
        <taxon>Bacteria</taxon>
        <taxon>Pseudomonadati</taxon>
        <taxon>Pseudomonadota</taxon>
        <taxon>Betaproteobacteria</taxon>
        <taxon>Nitrosomonadales</taxon>
        <taxon>Nitrosomonadaceae</taxon>
        <taxon>Nitrosomonas</taxon>
    </lineage>
</organism>
<feature type="compositionally biased region" description="Basic and acidic residues" evidence="1">
    <location>
        <begin position="1"/>
        <end position="12"/>
    </location>
</feature>
<gene>
    <name evidence="2" type="ORF">SAMN05421881_108611</name>
</gene>
<proteinExistence type="predicted"/>
<evidence type="ECO:0000313" key="2">
    <source>
        <dbReference type="EMBL" id="SDY95216.1"/>
    </source>
</evidence>
<reference evidence="2 3" key="1">
    <citation type="submission" date="2016-10" db="EMBL/GenBank/DDBJ databases">
        <authorList>
            <person name="de Groot N.N."/>
        </authorList>
    </citation>
    <scope>NUCLEOTIDE SEQUENCE [LARGE SCALE GENOMIC DNA]</scope>
    <source>
        <strain evidence="2 3">Nm1</strain>
    </source>
</reference>
<dbReference type="Proteomes" id="UP000198640">
    <property type="component" value="Unassembled WGS sequence"/>
</dbReference>
<keyword evidence="3" id="KW-1185">Reference proteome</keyword>
<feature type="region of interest" description="Disordered" evidence="1">
    <location>
        <begin position="1"/>
        <end position="24"/>
    </location>
</feature>